<dbReference type="Proteomes" id="UP000030752">
    <property type="component" value="Unassembled WGS sequence"/>
</dbReference>
<keyword evidence="2" id="KW-1185">Reference proteome</keyword>
<dbReference type="VEuPathDB" id="FungiDB:HMPREF1541_05952"/>
<sequence length="64" mass="7287">MAILVCLLVITPLCIYGGWKFWKWYAMQASWQAFLTDQARIRTGGGSVVNLQVTDQRQLPQNTV</sequence>
<proteinExistence type="predicted"/>
<dbReference type="InParanoid" id="W2RT83"/>
<dbReference type="HOGENOM" id="CLU_2867602_0_0_1"/>
<gene>
    <name evidence="1" type="ORF">HMPREF1541_05952</name>
</gene>
<reference evidence="1 2" key="1">
    <citation type="submission" date="2013-03" db="EMBL/GenBank/DDBJ databases">
        <title>The Genome Sequence of Phialophora europaea CBS 101466.</title>
        <authorList>
            <consortium name="The Broad Institute Genomics Platform"/>
            <person name="Cuomo C."/>
            <person name="de Hoog S."/>
            <person name="Gorbushina A."/>
            <person name="Walker B."/>
            <person name="Young S.K."/>
            <person name="Zeng Q."/>
            <person name="Gargeya S."/>
            <person name="Fitzgerald M."/>
            <person name="Haas B."/>
            <person name="Abouelleil A."/>
            <person name="Allen A.W."/>
            <person name="Alvarado L."/>
            <person name="Arachchi H.M."/>
            <person name="Berlin A.M."/>
            <person name="Chapman S.B."/>
            <person name="Gainer-Dewar J."/>
            <person name="Goldberg J."/>
            <person name="Griggs A."/>
            <person name="Gujja S."/>
            <person name="Hansen M."/>
            <person name="Howarth C."/>
            <person name="Imamovic A."/>
            <person name="Ireland A."/>
            <person name="Larimer J."/>
            <person name="McCowan C."/>
            <person name="Murphy C."/>
            <person name="Pearson M."/>
            <person name="Poon T.W."/>
            <person name="Priest M."/>
            <person name="Roberts A."/>
            <person name="Saif S."/>
            <person name="Shea T."/>
            <person name="Sisk P."/>
            <person name="Sykes S."/>
            <person name="Wortman J."/>
            <person name="Nusbaum C."/>
            <person name="Birren B."/>
        </authorList>
    </citation>
    <scope>NUCLEOTIDE SEQUENCE [LARGE SCALE GENOMIC DNA]</scope>
    <source>
        <strain evidence="1 2">CBS 101466</strain>
    </source>
</reference>
<dbReference type="AlphaFoldDB" id="W2RT83"/>
<name>W2RT83_CYPE1</name>
<dbReference type="EMBL" id="KB822721">
    <property type="protein sequence ID" value="ETN39726.1"/>
    <property type="molecule type" value="Genomic_DNA"/>
</dbReference>
<dbReference type="RefSeq" id="XP_008718511.1">
    <property type="nucleotide sequence ID" value="XM_008720289.1"/>
</dbReference>
<organism evidence="1 2">
    <name type="scientific">Cyphellophora europaea (strain CBS 101466)</name>
    <name type="common">Phialophora europaea</name>
    <dbReference type="NCBI Taxonomy" id="1220924"/>
    <lineage>
        <taxon>Eukaryota</taxon>
        <taxon>Fungi</taxon>
        <taxon>Dikarya</taxon>
        <taxon>Ascomycota</taxon>
        <taxon>Pezizomycotina</taxon>
        <taxon>Eurotiomycetes</taxon>
        <taxon>Chaetothyriomycetidae</taxon>
        <taxon>Chaetothyriales</taxon>
        <taxon>Cyphellophoraceae</taxon>
        <taxon>Cyphellophora</taxon>
    </lineage>
</organism>
<accession>W2RT83</accession>
<evidence type="ECO:0000313" key="2">
    <source>
        <dbReference type="Proteomes" id="UP000030752"/>
    </source>
</evidence>
<protein>
    <submittedName>
        <fullName evidence="1">Uncharacterized protein</fullName>
    </submittedName>
</protein>
<evidence type="ECO:0000313" key="1">
    <source>
        <dbReference type="EMBL" id="ETN39726.1"/>
    </source>
</evidence>
<dbReference type="GeneID" id="19973291"/>